<organism evidence="1 2">
    <name type="scientific">Dibothriocephalus latus</name>
    <name type="common">Fish tapeworm</name>
    <name type="synonym">Diphyllobothrium latum</name>
    <dbReference type="NCBI Taxonomy" id="60516"/>
    <lineage>
        <taxon>Eukaryota</taxon>
        <taxon>Metazoa</taxon>
        <taxon>Spiralia</taxon>
        <taxon>Lophotrochozoa</taxon>
        <taxon>Platyhelminthes</taxon>
        <taxon>Cestoda</taxon>
        <taxon>Eucestoda</taxon>
        <taxon>Diphyllobothriidea</taxon>
        <taxon>Diphyllobothriidae</taxon>
        <taxon>Dibothriocephalus</taxon>
    </lineage>
</organism>
<dbReference type="SUPFAM" id="SSF51735">
    <property type="entry name" value="NAD(P)-binding Rossmann-fold domains"/>
    <property type="match status" value="1"/>
</dbReference>
<dbReference type="Proteomes" id="UP000281553">
    <property type="component" value="Unassembled WGS sequence"/>
</dbReference>
<dbReference type="EMBL" id="UYRU01068921">
    <property type="protein sequence ID" value="VDN18159.1"/>
    <property type="molecule type" value="Genomic_DNA"/>
</dbReference>
<proteinExistence type="predicted"/>
<gene>
    <name evidence="1" type="ORF">DILT_LOCUS13107</name>
</gene>
<accession>A0A3P7PD52</accession>
<evidence type="ECO:0008006" key="3">
    <source>
        <dbReference type="Google" id="ProtNLM"/>
    </source>
</evidence>
<dbReference type="OrthoDB" id="5365701at2759"/>
<reference evidence="1 2" key="1">
    <citation type="submission" date="2018-11" db="EMBL/GenBank/DDBJ databases">
        <authorList>
            <consortium name="Pathogen Informatics"/>
        </authorList>
    </citation>
    <scope>NUCLEOTIDE SEQUENCE [LARGE SCALE GENOMIC DNA]</scope>
</reference>
<evidence type="ECO:0000313" key="1">
    <source>
        <dbReference type="EMBL" id="VDN18159.1"/>
    </source>
</evidence>
<name>A0A3P7PD52_DIBLA</name>
<protein>
    <recommendedName>
        <fullName evidence="3">Malic enzyme NAD-binding domain-containing protein</fullName>
    </recommendedName>
</protein>
<dbReference type="InterPro" id="IPR036291">
    <property type="entry name" value="NAD(P)-bd_dom_sf"/>
</dbReference>
<keyword evidence="2" id="KW-1185">Reference proteome</keyword>
<dbReference type="AlphaFoldDB" id="A0A3P7PD52"/>
<dbReference type="Gene3D" id="3.40.50.720">
    <property type="entry name" value="NAD(P)-binding Rossmann-like Domain"/>
    <property type="match status" value="1"/>
</dbReference>
<evidence type="ECO:0000313" key="2">
    <source>
        <dbReference type="Proteomes" id="UP000281553"/>
    </source>
</evidence>
<sequence>MANMVTPEDIQAGRMFPPIIELREIAHKIAVELTTKAFNDGIAQYHPEPLDKEAFINANTYDPAYVDFTPDYYDWKKE</sequence>